<dbReference type="Pfam" id="PF00072">
    <property type="entry name" value="Response_reg"/>
    <property type="match status" value="1"/>
</dbReference>
<dbReference type="InterPro" id="IPR058245">
    <property type="entry name" value="NreC/VraR/RcsB-like_REC"/>
</dbReference>
<gene>
    <name evidence="6" type="ORF">PSU4_23850</name>
</gene>
<dbReference type="GO" id="GO:0003677">
    <property type="term" value="F:DNA binding"/>
    <property type="evidence" value="ECO:0007669"/>
    <property type="project" value="UniProtKB-KW"/>
</dbReference>
<dbReference type="OrthoDB" id="9808843at2"/>
<feature type="domain" description="Response regulatory" evidence="5">
    <location>
        <begin position="3"/>
        <end position="119"/>
    </location>
</feature>
<dbReference type="CDD" id="cd06170">
    <property type="entry name" value="LuxR_C_like"/>
    <property type="match status" value="1"/>
</dbReference>
<dbReference type="PANTHER" id="PTHR43214:SF43">
    <property type="entry name" value="TWO-COMPONENT RESPONSE REGULATOR"/>
    <property type="match status" value="1"/>
</dbReference>
<dbReference type="InterPro" id="IPR011006">
    <property type="entry name" value="CheY-like_superfamily"/>
</dbReference>
<dbReference type="SMART" id="SM00421">
    <property type="entry name" value="HTH_LUXR"/>
    <property type="match status" value="1"/>
</dbReference>
<feature type="domain" description="HTH luxR-type" evidence="4">
    <location>
        <begin position="138"/>
        <end position="203"/>
    </location>
</feature>
<dbReference type="SUPFAM" id="SSF52172">
    <property type="entry name" value="CheY-like"/>
    <property type="match status" value="1"/>
</dbReference>
<accession>A0A511DF73</accession>
<comment type="caution">
    <text evidence="6">The sequence shown here is derived from an EMBL/GenBank/DDBJ whole genome shotgun (WGS) entry which is preliminary data.</text>
</comment>
<keyword evidence="2 6" id="KW-0238">DNA-binding</keyword>
<evidence type="ECO:0000259" key="4">
    <source>
        <dbReference type="PROSITE" id="PS50043"/>
    </source>
</evidence>
<dbReference type="GO" id="GO:0006355">
    <property type="term" value="P:regulation of DNA-templated transcription"/>
    <property type="evidence" value="ECO:0007669"/>
    <property type="project" value="InterPro"/>
</dbReference>
<dbReference type="Proteomes" id="UP000321685">
    <property type="component" value="Unassembled WGS sequence"/>
</dbReference>
<dbReference type="Pfam" id="PF00196">
    <property type="entry name" value="GerE"/>
    <property type="match status" value="1"/>
</dbReference>
<dbReference type="SMART" id="SM00448">
    <property type="entry name" value="REC"/>
    <property type="match status" value="1"/>
</dbReference>
<dbReference type="CDD" id="cd17535">
    <property type="entry name" value="REC_NarL-like"/>
    <property type="match status" value="1"/>
</dbReference>
<keyword evidence="7" id="KW-1185">Reference proteome</keyword>
<dbReference type="EMBL" id="BJVJ01000019">
    <property type="protein sequence ID" value="GEL23431.1"/>
    <property type="molecule type" value="Genomic_DNA"/>
</dbReference>
<evidence type="ECO:0000313" key="7">
    <source>
        <dbReference type="Proteomes" id="UP000321685"/>
    </source>
</evidence>
<dbReference type="InterPro" id="IPR016032">
    <property type="entry name" value="Sig_transdc_resp-reg_C-effctor"/>
</dbReference>
<keyword evidence="1 3" id="KW-0597">Phosphoprotein</keyword>
<dbReference type="InterPro" id="IPR001789">
    <property type="entry name" value="Sig_transdc_resp-reg_receiver"/>
</dbReference>
<evidence type="ECO:0000256" key="2">
    <source>
        <dbReference type="ARBA" id="ARBA00023125"/>
    </source>
</evidence>
<feature type="modified residue" description="4-aspartylphosphate" evidence="3">
    <location>
        <position position="54"/>
    </location>
</feature>
<dbReference type="Gene3D" id="3.40.50.2300">
    <property type="match status" value="1"/>
</dbReference>
<dbReference type="GO" id="GO:0000160">
    <property type="term" value="P:phosphorelay signal transduction system"/>
    <property type="evidence" value="ECO:0007669"/>
    <property type="project" value="InterPro"/>
</dbReference>
<dbReference type="InterPro" id="IPR039420">
    <property type="entry name" value="WalR-like"/>
</dbReference>
<evidence type="ECO:0000313" key="6">
    <source>
        <dbReference type="EMBL" id="GEL23431.1"/>
    </source>
</evidence>
<dbReference type="PROSITE" id="PS50110">
    <property type="entry name" value="RESPONSE_REGULATORY"/>
    <property type="match status" value="1"/>
</dbReference>
<proteinExistence type="predicted"/>
<protein>
    <submittedName>
        <fullName evidence="6">DNA-binding response regulator</fullName>
    </submittedName>
</protein>
<dbReference type="RefSeq" id="WP_147106514.1">
    <property type="nucleotide sequence ID" value="NZ_BJVJ01000019.1"/>
</dbReference>
<dbReference type="PROSITE" id="PS50043">
    <property type="entry name" value="HTH_LUXR_2"/>
    <property type="match status" value="1"/>
</dbReference>
<dbReference type="PRINTS" id="PR00038">
    <property type="entry name" value="HTHLUXR"/>
</dbReference>
<evidence type="ECO:0000259" key="5">
    <source>
        <dbReference type="PROSITE" id="PS50110"/>
    </source>
</evidence>
<dbReference type="PANTHER" id="PTHR43214">
    <property type="entry name" value="TWO-COMPONENT RESPONSE REGULATOR"/>
    <property type="match status" value="1"/>
</dbReference>
<dbReference type="PROSITE" id="PS00622">
    <property type="entry name" value="HTH_LUXR_1"/>
    <property type="match status" value="1"/>
</dbReference>
<organism evidence="6 7">
    <name type="scientific">Pseudonocardia sulfidoxydans NBRC 16205</name>
    <dbReference type="NCBI Taxonomy" id="1223511"/>
    <lineage>
        <taxon>Bacteria</taxon>
        <taxon>Bacillati</taxon>
        <taxon>Actinomycetota</taxon>
        <taxon>Actinomycetes</taxon>
        <taxon>Pseudonocardiales</taxon>
        <taxon>Pseudonocardiaceae</taxon>
        <taxon>Pseudonocardia</taxon>
    </lineage>
</organism>
<dbReference type="SUPFAM" id="SSF46894">
    <property type="entry name" value="C-terminal effector domain of the bipartite response regulators"/>
    <property type="match status" value="1"/>
</dbReference>
<sequence length="209" mass="22756">MIRFCVVDDHEIVHDGLRAMADREADLEFAGSVTTADEAEGLVAGARPDVLLLDMRLAGGNSTDTCAALAAAFPELKIAVFSGYGNPELLEQAIRAGAAGYILKETTTARLPDIIRELASSGSYFDPRLASGLLRRAAGSRQPAFNERELEIVRLIARGLDNHGIGEQVCISPHTVKFHVTAMLRRHELGRRAELVRLAMDLHLIDDTR</sequence>
<name>A0A511DF73_9PSEU</name>
<evidence type="ECO:0000256" key="3">
    <source>
        <dbReference type="PROSITE-ProRule" id="PRU00169"/>
    </source>
</evidence>
<dbReference type="AlphaFoldDB" id="A0A511DF73"/>
<reference evidence="6 7" key="1">
    <citation type="submission" date="2019-07" db="EMBL/GenBank/DDBJ databases">
        <title>Whole genome shotgun sequence of Pseudonocardia sulfidoxydans NBRC 16205.</title>
        <authorList>
            <person name="Hosoyama A."/>
            <person name="Uohara A."/>
            <person name="Ohji S."/>
            <person name="Ichikawa N."/>
        </authorList>
    </citation>
    <scope>NUCLEOTIDE SEQUENCE [LARGE SCALE GENOMIC DNA]</scope>
    <source>
        <strain evidence="6 7">NBRC 16205</strain>
    </source>
</reference>
<dbReference type="InterPro" id="IPR000792">
    <property type="entry name" value="Tscrpt_reg_LuxR_C"/>
</dbReference>
<evidence type="ECO:0000256" key="1">
    <source>
        <dbReference type="ARBA" id="ARBA00022553"/>
    </source>
</evidence>